<dbReference type="PANTHER" id="PTHR24223:SF456">
    <property type="entry name" value="MULTIDRUG RESISTANCE-ASSOCIATED PROTEIN LETHAL(2)03659"/>
    <property type="match status" value="1"/>
</dbReference>
<evidence type="ECO:0000259" key="13">
    <source>
        <dbReference type="PROSITE" id="PS50893"/>
    </source>
</evidence>
<reference evidence="15" key="1">
    <citation type="journal article" date="2020" name="Stud. Mycol.">
        <title>101 Dothideomycetes genomes: a test case for predicting lifestyles and emergence of pathogens.</title>
        <authorList>
            <person name="Haridas S."/>
            <person name="Albert R."/>
            <person name="Binder M."/>
            <person name="Bloem J."/>
            <person name="Labutti K."/>
            <person name="Salamov A."/>
            <person name="Andreopoulos B."/>
            <person name="Baker S."/>
            <person name="Barry K."/>
            <person name="Bills G."/>
            <person name="Bluhm B."/>
            <person name="Cannon C."/>
            <person name="Castanera R."/>
            <person name="Culley D."/>
            <person name="Daum C."/>
            <person name="Ezra D."/>
            <person name="Gonzalez J."/>
            <person name="Henrissat B."/>
            <person name="Kuo A."/>
            <person name="Liang C."/>
            <person name="Lipzen A."/>
            <person name="Lutzoni F."/>
            <person name="Magnuson J."/>
            <person name="Mondo S."/>
            <person name="Nolan M."/>
            <person name="Ohm R."/>
            <person name="Pangilinan J."/>
            <person name="Park H.-J."/>
            <person name="Ramirez L."/>
            <person name="Alfaro M."/>
            <person name="Sun H."/>
            <person name="Tritt A."/>
            <person name="Yoshinaga Y."/>
            <person name="Zwiers L.-H."/>
            <person name="Turgeon B."/>
            <person name="Goodwin S."/>
            <person name="Spatafora J."/>
            <person name="Crous P."/>
            <person name="Grigoriev I."/>
        </authorList>
    </citation>
    <scope>NUCLEOTIDE SEQUENCE</scope>
    <source>
        <strain evidence="15">CBS 113979</strain>
    </source>
</reference>
<keyword evidence="7" id="KW-0067">ATP-binding</keyword>
<keyword evidence="9 12" id="KW-0472">Membrane</keyword>
<evidence type="ECO:0000256" key="9">
    <source>
        <dbReference type="ARBA" id="ARBA00023136"/>
    </source>
</evidence>
<feature type="transmembrane region" description="Helical" evidence="12">
    <location>
        <begin position="1015"/>
        <end position="1035"/>
    </location>
</feature>
<keyword evidence="8 12" id="KW-1133">Transmembrane helix</keyword>
<feature type="transmembrane region" description="Helical" evidence="12">
    <location>
        <begin position="616"/>
        <end position="636"/>
    </location>
</feature>
<dbReference type="PROSITE" id="PS50893">
    <property type="entry name" value="ABC_TRANSPORTER_2"/>
    <property type="match status" value="2"/>
</dbReference>
<evidence type="ECO:0000256" key="7">
    <source>
        <dbReference type="ARBA" id="ARBA00022840"/>
    </source>
</evidence>
<feature type="domain" description="ABC transporter" evidence="13">
    <location>
        <begin position="1350"/>
        <end position="1607"/>
    </location>
</feature>
<feature type="region of interest" description="Disordered" evidence="11">
    <location>
        <begin position="54"/>
        <end position="95"/>
    </location>
</feature>
<accession>A0A6G1GLQ9</accession>
<dbReference type="InterPro" id="IPR003593">
    <property type="entry name" value="AAA+_ATPase"/>
</dbReference>
<dbReference type="SUPFAM" id="SSF52540">
    <property type="entry name" value="P-loop containing nucleoside triphosphate hydrolases"/>
    <property type="match status" value="2"/>
</dbReference>
<name>A0A6G1GLQ9_9PEZI</name>
<feature type="domain" description="ABC transmembrane type-1" evidence="14">
    <location>
        <begin position="1016"/>
        <end position="1316"/>
    </location>
</feature>
<feature type="domain" description="ABC transporter" evidence="13">
    <location>
        <begin position="672"/>
        <end position="922"/>
    </location>
</feature>
<proteinExistence type="inferred from homology"/>
<dbReference type="FunFam" id="3.40.50.300:FF:000610">
    <property type="entry name" value="Multidrug resistance-associated ABC transporter"/>
    <property type="match status" value="1"/>
</dbReference>
<protein>
    <submittedName>
        <fullName evidence="15">Putative ABC bile acid transporter</fullName>
    </submittedName>
</protein>
<dbReference type="InterPro" id="IPR017871">
    <property type="entry name" value="ABC_transporter-like_CS"/>
</dbReference>
<sequence length="1626" mass="178648">MLSSETSGGTSPTPTPTPALVTAAVAIGFVGLASVVPAVVGLAGITRVKETKKNGYKPLSQDQNGNANGNGGAVGANGDLHAEDEGEEDEKELYEDKDGVATPESQANYSARWQIASLVVLGVAGTALALAGSVLTLTSGEEGAVERWLQFGIWALLLPQIIAIATERSPTKRYDQGLVCGSSFVILLISLIVTFFRDIYVSEDFSPRNILLLIEIAFSICAMFICVLIPRRPDVFHDGKLVDRQFSNSWLDRATFGWPSHVLKLATSGKQFEFADLPGMDHSTRSRELYDSFSALNKTGKIVKLILIAHWRPLAEQYFVTVIDGLLIVAPQLAMFKLLKLLEDRDHGMNVTKETWLWVVVLAFALVLSEAVNNWLWWLGYGKLCIPIRVQLSALVFGKAMRRKDFKGASSTTKENEKDTDTLKAVQDEEDEPIKTVEVDKNAVTAGGEVEEDLQKTRQGVINLVGVDANRIANFAVVNNLFFGSLCRLAVAFTFLCQIIGWKALLAGVATQVIIFPTNIFFSKMYSAATDELMVTRDKKLAVINEALTGVRQIKFAALESSWQNKIRVIRESELSALLKMFRADTILIFCWLLGPIILSAASIGVFAVLNNGLPPSVAFTTIAILANIEMTLGFLPELTTYLLDAWVSINRIGEFLDSEERIVNTIPSDSIGFEDVTLAWPSEGEREENAFMLNNLDLHFPNGELSVISGPTGSGKSLLLAAILGEVDVLKGRLLVPEAPPLEKRFDHKANKSNWIIPEALAFVSQQPWIENATFKNNILFGLPFDQERYDKVISACALDKDLKIMTDGDATEIGANGINLSGGQRWRITLARAMYSRAGVLLLDDIFSAVDSHVGRQIYEEALTGELSKDRTRVLVTHHVSLCLPRTKYSVRLGDGKVDFAGDVEQLGKTELDALLKEEQNENEEAVDDEVTDLPAPQQTIGDRRRSSVLKARRMSQVSQKSALIDESGLAVDSKNTTQKPKVFVEEEARDKGWVKWSVYGKYFKASGGLPPWLLILVVFVGYQVALVGRSWVLRVWTDVHSEAKVMIQQIHPLVSSAYAHTQGLNVDPSVKYYLSLYLGIAGVLCILGTIRFWLVFMTSIRASRKMFENITYTVLRARLRWLDTVPVGRILNRMTADFNTIDSMMAMAIASFLFNFLTLIGIIAAGILVSPYVIFLAVLLIAICVWYAIYYLSGAREAKRMESVAKSPIFELFSTALAGVSTIRAFQKSDTYVTTMFARIDEYASATFATWIFNRWLSWRLSLIGSAFTVIVAILIVSVDGIDAALGGFAIGFALQYTEAVTWVLRQFANVELGMNAAERVVEYSEIPIEDEGGMDAPAAWPTEGKLEVHDLVVGYAEDLPPVLNGISFNVKRHERIGVVGRTGAGKSSLTLALFRFLEARSGSIHIDGLDISKVKLHDLRSRLAIIPQDPVLFSGTVRSNIDPFNQHPDQALRDALERVHLVKATTSTGPSSAAASASENDTTAGVANTNPFASLSSPISEAGSNLSQGQRQLLCLARAIIARPKIMVLDEATSAVDKDTDELIQRSIREEFGGSTLVVIAHRLSTIADFDRILVLGEGRVKEFGTPRELLEKEGDEAEAVFRGMVEDSGEREVLREIILGV</sequence>
<dbReference type="GO" id="GO:0016887">
    <property type="term" value="F:ATP hydrolysis activity"/>
    <property type="evidence" value="ECO:0007669"/>
    <property type="project" value="InterPro"/>
</dbReference>
<evidence type="ECO:0000256" key="1">
    <source>
        <dbReference type="ARBA" id="ARBA00004141"/>
    </source>
</evidence>
<feature type="transmembrane region" description="Helical" evidence="12">
    <location>
        <begin position="1077"/>
        <end position="1099"/>
    </location>
</feature>
<dbReference type="InterPro" id="IPR003439">
    <property type="entry name" value="ABC_transporter-like_ATP-bd"/>
</dbReference>
<feature type="compositionally biased region" description="Low complexity" evidence="11">
    <location>
        <begin position="1471"/>
        <end position="1488"/>
    </location>
</feature>
<dbReference type="Proteomes" id="UP000800041">
    <property type="component" value="Unassembled WGS sequence"/>
</dbReference>
<dbReference type="SMART" id="SM00382">
    <property type="entry name" value="AAA"/>
    <property type="match status" value="2"/>
</dbReference>
<dbReference type="PANTHER" id="PTHR24223">
    <property type="entry name" value="ATP-BINDING CASSETTE SUB-FAMILY C"/>
    <property type="match status" value="1"/>
</dbReference>
<feature type="transmembrane region" description="Helical" evidence="12">
    <location>
        <begin position="178"/>
        <end position="197"/>
    </location>
</feature>
<dbReference type="Pfam" id="PF00664">
    <property type="entry name" value="ABC_membrane"/>
    <property type="match status" value="2"/>
</dbReference>
<dbReference type="CDD" id="cd18604">
    <property type="entry name" value="ABC_6TM_VMR1_D2_like"/>
    <property type="match status" value="1"/>
</dbReference>
<dbReference type="Gene3D" id="3.40.50.300">
    <property type="entry name" value="P-loop containing nucleotide triphosphate hydrolases"/>
    <property type="match status" value="2"/>
</dbReference>
<organism evidence="15 16">
    <name type="scientific">Aulographum hederae CBS 113979</name>
    <dbReference type="NCBI Taxonomy" id="1176131"/>
    <lineage>
        <taxon>Eukaryota</taxon>
        <taxon>Fungi</taxon>
        <taxon>Dikarya</taxon>
        <taxon>Ascomycota</taxon>
        <taxon>Pezizomycotina</taxon>
        <taxon>Dothideomycetes</taxon>
        <taxon>Pleosporomycetidae</taxon>
        <taxon>Aulographales</taxon>
        <taxon>Aulographaceae</taxon>
    </lineage>
</organism>
<dbReference type="EMBL" id="ML977195">
    <property type="protein sequence ID" value="KAF1981699.1"/>
    <property type="molecule type" value="Genomic_DNA"/>
</dbReference>
<keyword evidence="6" id="KW-0547">Nucleotide-binding</keyword>
<evidence type="ECO:0000256" key="2">
    <source>
        <dbReference type="ARBA" id="ARBA00009726"/>
    </source>
</evidence>
<evidence type="ECO:0000256" key="4">
    <source>
        <dbReference type="ARBA" id="ARBA00022692"/>
    </source>
</evidence>
<evidence type="ECO:0000313" key="16">
    <source>
        <dbReference type="Proteomes" id="UP000800041"/>
    </source>
</evidence>
<keyword evidence="10" id="KW-0325">Glycoprotein</keyword>
<feature type="transmembrane region" description="Helical" evidence="12">
    <location>
        <begin position="20"/>
        <end position="45"/>
    </location>
</feature>
<evidence type="ECO:0000256" key="3">
    <source>
        <dbReference type="ARBA" id="ARBA00022448"/>
    </source>
</evidence>
<evidence type="ECO:0000256" key="5">
    <source>
        <dbReference type="ARBA" id="ARBA00022737"/>
    </source>
</evidence>
<evidence type="ECO:0000256" key="12">
    <source>
        <dbReference type="SAM" id="Phobius"/>
    </source>
</evidence>
<dbReference type="InterPro" id="IPR036640">
    <property type="entry name" value="ABC1_TM_sf"/>
</dbReference>
<dbReference type="GO" id="GO:0016020">
    <property type="term" value="C:membrane"/>
    <property type="evidence" value="ECO:0007669"/>
    <property type="project" value="UniProtKB-SubCell"/>
</dbReference>
<keyword evidence="4 12" id="KW-0812">Transmembrane</keyword>
<dbReference type="GO" id="GO:0005737">
    <property type="term" value="C:cytoplasm"/>
    <property type="evidence" value="ECO:0007669"/>
    <property type="project" value="UniProtKB-ARBA"/>
</dbReference>
<feature type="transmembrane region" description="Helical" evidence="12">
    <location>
        <begin position="1147"/>
        <end position="1170"/>
    </location>
</feature>
<dbReference type="CDD" id="cd18596">
    <property type="entry name" value="ABC_6TM_VMR1_D1_like"/>
    <property type="match status" value="1"/>
</dbReference>
<evidence type="ECO:0000256" key="6">
    <source>
        <dbReference type="ARBA" id="ARBA00022741"/>
    </source>
</evidence>
<dbReference type="Gene3D" id="1.20.1560.10">
    <property type="entry name" value="ABC transporter type 1, transmembrane domain"/>
    <property type="match status" value="2"/>
</dbReference>
<dbReference type="CDD" id="cd03244">
    <property type="entry name" value="ABCC_MRP_domain2"/>
    <property type="match status" value="1"/>
</dbReference>
<dbReference type="FunFam" id="3.40.50.300:FF:000825">
    <property type="entry name" value="ABC bile acid transporter"/>
    <property type="match status" value="1"/>
</dbReference>
<dbReference type="CDD" id="cd03250">
    <property type="entry name" value="ABCC_MRP_domain1"/>
    <property type="match status" value="1"/>
</dbReference>
<evidence type="ECO:0000256" key="11">
    <source>
        <dbReference type="SAM" id="MobiDB-lite"/>
    </source>
</evidence>
<evidence type="ECO:0000313" key="15">
    <source>
        <dbReference type="EMBL" id="KAF1981699.1"/>
    </source>
</evidence>
<keyword evidence="3" id="KW-0813">Transport</keyword>
<feature type="domain" description="ABC transmembrane type-1" evidence="14">
    <location>
        <begin position="461"/>
        <end position="645"/>
    </location>
</feature>
<dbReference type="InterPro" id="IPR011527">
    <property type="entry name" value="ABC1_TM_dom"/>
</dbReference>
<feature type="transmembrane region" description="Helical" evidence="12">
    <location>
        <begin position="1264"/>
        <end position="1282"/>
    </location>
</feature>
<feature type="transmembrane region" description="Helical" evidence="12">
    <location>
        <begin position="587"/>
        <end position="610"/>
    </location>
</feature>
<evidence type="ECO:0000259" key="14">
    <source>
        <dbReference type="PROSITE" id="PS50929"/>
    </source>
</evidence>
<dbReference type="InterPro" id="IPR027417">
    <property type="entry name" value="P-loop_NTPase"/>
</dbReference>
<feature type="transmembrane region" description="Helical" evidence="12">
    <location>
        <begin position="1176"/>
        <end position="1195"/>
    </location>
</feature>
<feature type="region of interest" description="Disordered" evidence="11">
    <location>
        <begin position="1471"/>
        <end position="1493"/>
    </location>
</feature>
<evidence type="ECO:0000256" key="8">
    <source>
        <dbReference type="ARBA" id="ARBA00022989"/>
    </source>
</evidence>
<feature type="transmembrane region" description="Helical" evidence="12">
    <location>
        <begin position="209"/>
        <end position="230"/>
    </location>
</feature>
<dbReference type="PROSITE" id="PS00211">
    <property type="entry name" value="ABC_TRANSPORTER_1"/>
    <property type="match status" value="1"/>
</dbReference>
<dbReference type="Pfam" id="PF00005">
    <property type="entry name" value="ABC_tran"/>
    <property type="match status" value="2"/>
</dbReference>
<comment type="subcellular location">
    <subcellularLocation>
        <location evidence="1">Membrane</location>
        <topology evidence="1">Multi-pass membrane protein</topology>
    </subcellularLocation>
</comment>
<dbReference type="GO" id="GO:0005524">
    <property type="term" value="F:ATP binding"/>
    <property type="evidence" value="ECO:0007669"/>
    <property type="project" value="UniProtKB-KW"/>
</dbReference>
<feature type="transmembrane region" description="Helical" evidence="12">
    <location>
        <begin position="318"/>
        <end position="336"/>
    </location>
</feature>
<keyword evidence="16" id="KW-1185">Reference proteome</keyword>
<dbReference type="GO" id="GO:0140359">
    <property type="term" value="F:ABC-type transporter activity"/>
    <property type="evidence" value="ECO:0007669"/>
    <property type="project" value="InterPro"/>
</dbReference>
<comment type="similarity">
    <text evidence="2">Belongs to the ABC transporter superfamily. ABCC family. Conjugate transporter (TC 3.A.1.208) subfamily.</text>
</comment>
<feature type="compositionally biased region" description="Acidic residues" evidence="11">
    <location>
        <begin position="82"/>
        <end position="93"/>
    </location>
</feature>
<dbReference type="OrthoDB" id="6500128at2759"/>
<dbReference type="InterPro" id="IPR050173">
    <property type="entry name" value="ABC_transporter_C-like"/>
</dbReference>
<dbReference type="FunFam" id="1.20.1560.10:FF:000013">
    <property type="entry name" value="ABC transporter C family member 2"/>
    <property type="match status" value="1"/>
</dbReference>
<dbReference type="SUPFAM" id="SSF90123">
    <property type="entry name" value="ABC transporter transmembrane region"/>
    <property type="match status" value="2"/>
</dbReference>
<gene>
    <name evidence="15" type="ORF">K402DRAFT_467374</name>
</gene>
<keyword evidence="5" id="KW-0677">Repeat</keyword>
<feature type="transmembrane region" description="Helical" evidence="12">
    <location>
        <begin position="356"/>
        <end position="379"/>
    </location>
</feature>
<dbReference type="PROSITE" id="PS50929">
    <property type="entry name" value="ABC_TM1F"/>
    <property type="match status" value="2"/>
</dbReference>
<feature type="transmembrane region" description="Helical" evidence="12">
    <location>
        <begin position="115"/>
        <end position="136"/>
    </location>
</feature>
<feature type="transmembrane region" description="Helical" evidence="12">
    <location>
        <begin position="148"/>
        <end position="166"/>
    </location>
</feature>
<evidence type="ECO:0000256" key="10">
    <source>
        <dbReference type="ARBA" id="ARBA00023180"/>
    </source>
</evidence>